<accession>A0A4C1UKK3</accession>
<evidence type="ECO:0000313" key="3">
    <source>
        <dbReference type="Proteomes" id="UP000299102"/>
    </source>
</evidence>
<feature type="region of interest" description="Disordered" evidence="1">
    <location>
        <begin position="38"/>
        <end position="66"/>
    </location>
</feature>
<dbReference type="EMBL" id="BGZK01000187">
    <property type="protein sequence ID" value="GBP26955.1"/>
    <property type="molecule type" value="Genomic_DNA"/>
</dbReference>
<protein>
    <submittedName>
        <fullName evidence="2">Uncharacterized protein</fullName>
    </submittedName>
</protein>
<comment type="caution">
    <text evidence="2">The sequence shown here is derived from an EMBL/GenBank/DDBJ whole genome shotgun (WGS) entry which is preliminary data.</text>
</comment>
<feature type="compositionally biased region" description="Low complexity" evidence="1">
    <location>
        <begin position="44"/>
        <end position="53"/>
    </location>
</feature>
<dbReference type="AlphaFoldDB" id="A0A4C1UKK3"/>
<organism evidence="2 3">
    <name type="scientific">Eumeta variegata</name>
    <name type="common">Bagworm moth</name>
    <name type="synonym">Eumeta japonica</name>
    <dbReference type="NCBI Taxonomy" id="151549"/>
    <lineage>
        <taxon>Eukaryota</taxon>
        <taxon>Metazoa</taxon>
        <taxon>Ecdysozoa</taxon>
        <taxon>Arthropoda</taxon>
        <taxon>Hexapoda</taxon>
        <taxon>Insecta</taxon>
        <taxon>Pterygota</taxon>
        <taxon>Neoptera</taxon>
        <taxon>Endopterygota</taxon>
        <taxon>Lepidoptera</taxon>
        <taxon>Glossata</taxon>
        <taxon>Ditrysia</taxon>
        <taxon>Tineoidea</taxon>
        <taxon>Psychidae</taxon>
        <taxon>Oiketicinae</taxon>
        <taxon>Eumeta</taxon>
    </lineage>
</organism>
<keyword evidence="3" id="KW-1185">Reference proteome</keyword>
<feature type="region of interest" description="Disordered" evidence="1">
    <location>
        <begin position="1"/>
        <end position="20"/>
    </location>
</feature>
<sequence length="66" mass="6837">MGYRVATVTPSSGEPQKKEATEHAIVYSDRAVRHAGKEAGGAAAGAAARASGRAHARVPTLDYRSD</sequence>
<dbReference type="Proteomes" id="UP000299102">
    <property type="component" value="Unassembled WGS sequence"/>
</dbReference>
<evidence type="ECO:0000256" key="1">
    <source>
        <dbReference type="SAM" id="MobiDB-lite"/>
    </source>
</evidence>
<name>A0A4C1UKK3_EUMVA</name>
<reference evidence="2 3" key="1">
    <citation type="journal article" date="2019" name="Commun. Biol.">
        <title>The bagworm genome reveals a unique fibroin gene that provides high tensile strength.</title>
        <authorList>
            <person name="Kono N."/>
            <person name="Nakamura H."/>
            <person name="Ohtoshi R."/>
            <person name="Tomita M."/>
            <person name="Numata K."/>
            <person name="Arakawa K."/>
        </authorList>
    </citation>
    <scope>NUCLEOTIDE SEQUENCE [LARGE SCALE GENOMIC DNA]</scope>
</reference>
<evidence type="ECO:0000313" key="2">
    <source>
        <dbReference type="EMBL" id="GBP26955.1"/>
    </source>
</evidence>
<gene>
    <name evidence="2" type="ORF">EVAR_95741_1</name>
</gene>
<proteinExistence type="predicted"/>